<sequence length="206" mass="21816">MIKAEKKVGCPGFPLVGNTGRLPTDQSPAVVGNLTARYPTGPLAVSKTSPSCASAARVCRSGFPTRCLLRLATSSARITRLLRNLLHHHHPLGIGRLTSTSTYQHISKSSTRSGMCLFPSVGFVPSFCQPKRGLCIIGTHGHTIAVDDVETLVSVGQIKLKCAPHLSANMQRDLFVGPLPPAVHRLLKVAAAACSHSLDAARLAGR</sequence>
<organism evidence="1 2">
    <name type="scientific">Podospora bellae-mahoneyi</name>
    <dbReference type="NCBI Taxonomy" id="2093777"/>
    <lineage>
        <taxon>Eukaryota</taxon>
        <taxon>Fungi</taxon>
        <taxon>Dikarya</taxon>
        <taxon>Ascomycota</taxon>
        <taxon>Pezizomycotina</taxon>
        <taxon>Sordariomycetes</taxon>
        <taxon>Sordariomycetidae</taxon>
        <taxon>Sordariales</taxon>
        <taxon>Podosporaceae</taxon>
        <taxon>Podospora</taxon>
    </lineage>
</organism>
<comment type="caution">
    <text evidence="1">The sequence shown here is derived from an EMBL/GenBank/DDBJ whole genome shotgun (WGS) entry which is preliminary data.</text>
</comment>
<protein>
    <submittedName>
        <fullName evidence="1">Uncharacterized protein</fullName>
    </submittedName>
</protein>
<keyword evidence="2" id="KW-1185">Reference proteome</keyword>
<name>A0ABR0FY73_9PEZI</name>
<proteinExistence type="predicted"/>
<accession>A0ABR0FY73</accession>
<dbReference type="GeneID" id="87890968"/>
<gene>
    <name evidence="1" type="ORF">QC761_0009740</name>
</gene>
<evidence type="ECO:0000313" key="1">
    <source>
        <dbReference type="EMBL" id="KAK4648299.1"/>
    </source>
</evidence>
<dbReference type="Proteomes" id="UP001322138">
    <property type="component" value="Unassembled WGS sequence"/>
</dbReference>
<dbReference type="RefSeq" id="XP_062737275.1">
    <property type="nucleotide sequence ID" value="XM_062871899.1"/>
</dbReference>
<evidence type="ECO:0000313" key="2">
    <source>
        <dbReference type="Proteomes" id="UP001322138"/>
    </source>
</evidence>
<reference evidence="1 2" key="1">
    <citation type="journal article" date="2023" name="bioRxiv">
        <title>High-quality genome assemblies of four members of thePodospora anserinaspecies complex.</title>
        <authorList>
            <person name="Ament-Velasquez S.L."/>
            <person name="Vogan A.A."/>
            <person name="Wallerman O."/>
            <person name="Hartmann F."/>
            <person name="Gautier V."/>
            <person name="Silar P."/>
            <person name="Giraud T."/>
            <person name="Johannesson H."/>
        </authorList>
    </citation>
    <scope>NUCLEOTIDE SEQUENCE [LARGE SCALE GENOMIC DNA]</scope>
    <source>
        <strain evidence="1 2">CBS 112042</strain>
    </source>
</reference>
<dbReference type="EMBL" id="JAFFGZ010000001">
    <property type="protein sequence ID" value="KAK4648299.1"/>
    <property type="molecule type" value="Genomic_DNA"/>
</dbReference>